<dbReference type="EMBL" id="LQPR01000067">
    <property type="protein sequence ID" value="ORW66498.1"/>
    <property type="molecule type" value="Genomic_DNA"/>
</dbReference>
<evidence type="ECO:0000313" key="2">
    <source>
        <dbReference type="Proteomes" id="UP000193387"/>
    </source>
</evidence>
<comment type="caution">
    <text evidence="1">The sequence shown here is derived from an EMBL/GenBank/DDBJ whole genome shotgun (WGS) entry which is preliminary data.</text>
</comment>
<organism evidence="1 2">
    <name type="scientific">Mycobacterium saskatchewanense</name>
    <dbReference type="NCBI Taxonomy" id="220927"/>
    <lineage>
        <taxon>Bacteria</taxon>
        <taxon>Bacillati</taxon>
        <taxon>Actinomycetota</taxon>
        <taxon>Actinomycetes</taxon>
        <taxon>Mycobacteriales</taxon>
        <taxon>Mycobacteriaceae</taxon>
        <taxon>Mycobacterium</taxon>
        <taxon>Mycobacterium simiae complex</taxon>
    </lineage>
</organism>
<dbReference type="RefSeq" id="WP_085257924.1">
    <property type="nucleotide sequence ID" value="NZ_AP022573.1"/>
</dbReference>
<sequence>MSPAAVSRYALDPALPVLLRPDGAVQVGWDPRRAVLVRPPSGLAAAELATLLRSLRSPTPIAELQRHAADRGLRDAAGLTNLVDQLVGAGVVTECGRPRGRAASIRVHGRGPLSELLTDALRCSGARVAHSSQPHAGVSPTAVDLVVLSDYLVADPRLVRELHGQGVAHLPVRVRDGTGLVGPLVIPGVTSCLGCADLHRRDRDAAWPAISAQLRETVGVADRATVLATAALALSQVNRVIAAVRGHEGVPDPGPPQTLNTTLEFDLNAGAIVARRWTRHPLCMC</sequence>
<proteinExistence type="predicted"/>
<accession>A0AAJ3TT85</accession>
<keyword evidence="2" id="KW-1185">Reference proteome</keyword>
<dbReference type="Gene3D" id="3.40.50.720">
    <property type="entry name" value="NAD(P)-binding Rossmann-like Domain"/>
    <property type="match status" value="1"/>
</dbReference>
<gene>
    <name evidence="1" type="ORF">AWC23_01990</name>
</gene>
<reference evidence="1 2" key="1">
    <citation type="submission" date="2016-01" db="EMBL/GenBank/DDBJ databases">
        <title>The new phylogeny of the genus Mycobacterium.</title>
        <authorList>
            <person name="Tarcisio F."/>
            <person name="Conor M."/>
            <person name="Antonella G."/>
            <person name="Elisabetta G."/>
            <person name="Giulia F.S."/>
            <person name="Sara T."/>
            <person name="Anna F."/>
            <person name="Clotilde B."/>
            <person name="Roberto B."/>
            <person name="Veronica D.S."/>
            <person name="Fabio R."/>
            <person name="Monica P."/>
            <person name="Olivier J."/>
            <person name="Enrico T."/>
            <person name="Nicola S."/>
        </authorList>
    </citation>
    <scope>NUCLEOTIDE SEQUENCE [LARGE SCALE GENOMIC DNA]</scope>
    <source>
        <strain evidence="1 2">DSM 44616</strain>
    </source>
</reference>
<dbReference type="AlphaFoldDB" id="A0AAJ3TT85"/>
<evidence type="ECO:0000313" key="1">
    <source>
        <dbReference type="EMBL" id="ORW66498.1"/>
    </source>
</evidence>
<protein>
    <submittedName>
        <fullName evidence="1">Cyclodehydratase</fullName>
    </submittedName>
</protein>
<dbReference type="Proteomes" id="UP000193387">
    <property type="component" value="Unassembled WGS sequence"/>
</dbReference>
<name>A0AAJ3TT85_9MYCO</name>